<sequence>MSAPSSKGDGLRKQPTSTSSNNSGKKIIRNMKSGNEYAIFSSEENQPIGRGSFATVWKGFDEQSKETVAIKEMSTRGLQPKLREALELEITVLRNAKHRNIMKLVDVVDDLRTERVYLILEYCAGGNLSEFIRKRGRVSEAVAKHFMTQLANGLSAMRLQSLVHRDLKPDNLLLSERTAKATLKIADFGFARYIQPHGGMADTVCGSPLYMAPEILKYRKYDAKADLWSVGAILFEMVVGKVPFTGQNQVQLLHNIERSDARIPTRIAETLSPECVALLRSLLRRDPRERLGFDAFFNHPFFISSSSGSASIAVKTDSAAAATTAAELAAAMSVDTNINNSSSNANNNNKKFSSGRSSNEDGEGMQFQMDSMNEAQLSSNSNNNNNNSNNSNTSMRQTIIEEEIAPTRSVPIQLNNNNFLQRENSASSSYKCFGTSPSEVVRNEIALAARDLRGGSRKNAATAAATAIKRYSSSPQQQQNIFTRFTPGSPPSMAFGGAPESQEIDDDDYVMVTSPGTGFVPRSPSRNVSARHQTPPRLGASPLSRGTSPKEFPPTGIIHREQQKEKDADTVVASPNSESSSFKTSSMLASSPLASSPVLSPSQLLSKSTTNQQMMRKLSSGAGTMSSSSTQSFSSRGTEPFARITSNMDKAKLLERAAACLRDASAEHWNAGSRLHALSVGLISLNALDAAHGLINAACEEFSMKASSDSATSSDVSEGGAPISMSPSSLDEHLSQISLANSAESADSSVMMTNTPTKNNTNKAKYAEATAIKKRIEAAIMKTHARCDKAAKGIVNYGIDAKSSLPDGLELAHDRALQLTRAGAVEELVGNFNLATDSYGEAQTLLLFLLLDESGLRKRSNDRNSASEDLKRIATFAEAVSRRQIAARR</sequence>
<feature type="compositionally biased region" description="Basic and acidic residues" evidence="6">
    <location>
        <begin position="558"/>
        <end position="569"/>
    </location>
</feature>
<feature type="compositionally biased region" description="Low complexity" evidence="6">
    <location>
        <begin position="337"/>
        <end position="354"/>
    </location>
</feature>
<dbReference type="GO" id="GO:0016020">
    <property type="term" value="C:membrane"/>
    <property type="evidence" value="ECO:0007669"/>
    <property type="project" value="TreeGrafter"/>
</dbReference>
<dbReference type="OrthoDB" id="346907at2759"/>
<dbReference type="InterPro" id="IPR000719">
    <property type="entry name" value="Prot_kinase_dom"/>
</dbReference>
<evidence type="ECO:0000256" key="5">
    <source>
        <dbReference type="PROSITE-ProRule" id="PRU10141"/>
    </source>
</evidence>
<dbReference type="Proteomes" id="UP000198341">
    <property type="component" value="Chromosome 5"/>
</dbReference>
<keyword evidence="9" id="KW-1185">Reference proteome</keyword>
<feature type="domain" description="Protein kinase" evidence="7">
    <location>
        <begin position="42"/>
        <end position="302"/>
    </location>
</feature>
<feature type="binding site" evidence="5">
    <location>
        <position position="71"/>
    </location>
    <ligand>
        <name>ATP</name>
        <dbReference type="ChEBI" id="CHEBI:30616"/>
    </ligand>
</feature>
<feature type="region of interest" description="Disordered" evidence="6">
    <location>
        <begin position="1"/>
        <end position="27"/>
    </location>
</feature>
<keyword evidence="2 5" id="KW-0547">Nucleotide-binding</keyword>
<dbReference type="InterPro" id="IPR011009">
    <property type="entry name" value="Kinase-like_dom_sf"/>
</dbReference>
<protein>
    <recommendedName>
        <fullName evidence="7">Protein kinase domain-containing protein</fullName>
    </recommendedName>
</protein>
<dbReference type="PANTHER" id="PTHR24348">
    <property type="entry name" value="SERINE/THREONINE-PROTEIN KINASE UNC-51-RELATED"/>
    <property type="match status" value="1"/>
</dbReference>
<evidence type="ECO:0000256" key="6">
    <source>
        <dbReference type="SAM" id="MobiDB-lite"/>
    </source>
</evidence>
<dbReference type="FunFam" id="1.10.510.10:FF:000571">
    <property type="entry name" value="Maternal embryonic leucine zipper kinase"/>
    <property type="match status" value="1"/>
</dbReference>
<dbReference type="GO" id="GO:0000407">
    <property type="term" value="C:phagophore assembly site"/>
    <property type="evidence" value="ECO:0007669"/>
    <property type="project" value="TreeGrafter"/>
</dbReference>
<feature type="region of interest" description="Disordered" evidence="6">
    <location>
        <begin position="337"/>
        <end position="365"/>
    </location>
</feature>
<dbReference type="GO" id="GO:0005829">
    <property type="term" value="C:cytosol"/>
    <property type="evidence" value="ECO:0007669"/>
    <property type="project" value="TreeGrafter"/>
</dbReference>
<dbReference type="GO" id="GO:0000045">
    <property type="term" value="P:autophagosome assembly"/>
    <property type="evidence" value="ECO:0007669"/>
    <property type="project" value="TreeGrafter"/>
</dbReference>
<keyword evidence="1" id="KW-0808">Transferase</keyword>
<evidence type="ECO:0000256" key="4">
    <source>
        <dbReference type="ARBA" id="ARBA00022840"/>
    </source>
</evidence>
<name>K8EEK8_9CHLO</name>
<evidence type="ECO:0000256" key="3">
    <source>
        <dbReference type="ARBA" id="ARBA00022777"/>
    </source>
</evidence>
<feature type="compositionally biased region" description="Low complexity" evidence="6">
    <location>
        <begin position="619"/>
        <end position="638"/>
    </location>
</feature>
<dbReference type="GO" id="GO:0004674">
    <property type="term" value="F:protein serine/threonine kinase activity"/>
    <property type="evidence" value="ECO:0007669"/>
    <property type="project" value="InterPro"/>
</dbReference>
<dbReference type="PANTHER" id="PTHR24348:SF22">
    <property type="entry name" value="NON-SPECIFIC SERINE_THREONINE PROTEIN KINASE"/>
    <property type="match status" value="1"/>
</dbReference>
<dbReference type="AlphaFoldDB" id="K8EEK8"/>
<evidence type="ECO:0000313" key="8">
    <source>
        <dbReference type="EMBL" id="CCO16441.1"/>
    </source>
</evidence>
<dbReference type="Gene3D" id="1.10.510.10">
    <property type="entry name" value="Transferase(Phosphotransferase) domain 1"/>
    <property type="match status" value="1"/>
</dbReference>
<keyword evidence="4 5" id="KW-0067">ATP-binding</keyword>
<dbReference type="InterPro" id="IPR045269">
    <property type="entry name" value="Atg1-like"/>
</dbReference>
<dbReference type="eggNOG" id="KOG0595">
    <property type="taxonomic scope" value="Eukaryota"/>
</dbReference>
<dbReference type="GO" id="GO:0010506">
    <property type="term" value="P:regulation of autophagy"/>
    <property type="evidence" value="ECO:0007669"/>
    <property type="project" value="InterPro"/>
</dbReference>
<dbReference type="GO" id="GO:0005776">
    <property type="term" value="C:autophagosome"/>
    <property type="evidence" value="ECO:0007669"/>
    <property type="project" value="TreeGrafter"/>
</dbReference>
<evidence type="ECO:0000313" key="9">
    <source>
        <dbReference type="Proteomes" id="UP000198341"/>
    </source>
</evidence>
<feature type="compositionally biased region" description="Low complexity" evidence="6">
    <location>
        <begin position="585"/>
        <end position="608"/>
    </location>
</feature>
<reference evidence="8 9" key="1">
    <citation type="submission" date="2011-10" db="EMBL/GenBank/DDBJ databases">
        <authorList>
            <person name="Genoscope - CEA"/>
        </authorList>
    </citation>
    <scope>NUCLEOTIDE SEQUENCE [LARGE SCALE GENOMIC DNA]</scope>
    <source>
        <strain evidence="8 9">RCC 1105</strain>
    </source>
</reference>
<dbReference type="GeneID" id="19015667"/>
<dbReference type="KEGG" id="bpg:Bathy05g01640"/>
<dbReference type="EMBL" id="FO082274">
    <property type="protein sequence ID" value="CCO16441.1"/>
    <property type="molecule type" value="Genomic_DNA"/>
</dbReference>
<dbReference type="Pfam" id="PF00069">
    <property type="entry name" value="Pkinase"/>
    <property type="match status" value="1"/>
</dbReference>
<feature type="compositionally biased region" description="Polar residues" evidence="6">
    <location>
        <begin position="573"/>
        <end position="584"/>
    </location>
</feature>
<dbReference type="InterPro" id="IPR008271">
    <property type="entry name" value="Ser/Thr_kinase_AS"/>
</dbReference>
<feature type="region of interest" description="Disordered" evidence="6">
    <location>
        <begin position="514"/>
        <end position="641"/>
    </location>
</feature>
<dbReference type="SUPFAM" id="SSF56112">
    <property type="entry name" value="Protein kinase-like (PK-like)"/>
    <property type="match status" value="1"/>
</dbReference>
<feature type="compositionally biased region" description="Polar residues" evidence="6">
    <location>
        <begin position="14"/>
        <end position="24"/>
    </location>
</feature>
<evidence type="ECO:0000256" key="2">
    <source>
        <dbReference type="ARBA" id="ARBA00022741"/>
    </source>
</evidence>
<dbReference type="PROSITE" id="PS00107">
    <property type="entry name" value="PROTEIN_KINASE_ATP"/>
    <property type="match status" value="1"/>
</dbReference>
<dbReference type="RefSeq" id="XP_007512883.1">
    <property type="nucleotide sequence ID" value="XM_007512821.1"/>
</dbReference>
<dbReference type="SMART" id="SM00220">
    <property type="entry name" value="S_TKc"/>
    <property type="match status" value="1"/>
</dbReference>
<dbReference type="PROSITE" id="PS00108">
    <property type="entry name" value="PROTEIN_KINASE_ST"/>
    <property type="match status" value="1"/>
</dbReference>
<feature type="region of interest" description="Disordered" evidence="6">
    <location>
        <begin position="709"/>
        <end position="729"/>
    </location>
</feature>
<keyword evidence="3" id="KW-0418">Kinase</keyword>
<dbReference type="STRING" id="41875.K8EEK8"/>
<evidence type="ECO:0000259" key="7">
    <source>
        <dbReference type="PROSITE" id="PS50011"/>
    </source>
</evidence>
<proteinExistence type="predicted"/>
<evidence type="ECO:0000256" key="1">
    <source>
        <dbReference type="ARBA" id="ARBA00022679"/>
    </source>
</evidence>
<dbReference type="GO" id="GO:0005524">
    <property type="term" value="F:ATP binding"/>
    <property type="evidence" value="ECO:0007669"/>
    <property type="project" value="UniProtKB-UniRule"/>
</dbReference>
<dbReference type="CDD" id="cd14009">
    <property type="entry name" value="STKc_ATG1_ULK_like"/>
    <property type="match status" value="1"/>
</dbReference>
<dbReference type="InterPro" id="IPR017441">
    <property type="entry name" value="Protein_kinase_ATP_BS"/>
</dbReference>
<gene>
    <name evidence="8" type="ORF">Bathy05g01640</name>
</gene>
<dbReference type="PROSITE" id="PS50011">
    <property type="entry name" value="PROTEIN_KINASE_DOM"/>
    <property type="match status" value="1"/>
</dbReference>
<organism evidence="8 9">
    <name type="scientific">Bathycoccus prasinos</name>
    <dbReference type="NCBI Taxonomy" id="41875"/>
    <lineage>
        <taxon>Eukaryota</taxon>
        <taxon>Viridiplantae</taxon>
        <taxon>Chlorophyta</taxon>
        <taxon>Mamiellophyceae</taxon>
        <taxon>Mamiellales</taxon>
        <taxon>Bathycoccaceae</taxon>
        <taxon>Bathycoccus</taxon>
    </lineage>
</organism>
<accession>K8EEK8</accession>